<reference evidence="2 3" key="1">
    <citation type="submission" date="2018-08" db="EMBL/GenBank/DDBJ databases">
        <title>Genomic investigation of the strawberry pathogen Phytophthora fragariae indicates pathogenicity is determined by transcriptional variation in three key races.</title>
        <authorList>
            <person name="Adams T.M."/>
            <person name="Armitage A.D."/>
            <person name="Sobczyk M.K."/>
            <person name="Bates H.J."/>
            <person name="Dunwell J.M."/>
            <person name="Nellist C.F."/>
            <person name="Harrison R.J."/>
        </authorList>
    </citation>
    <scope>NUCLEOTIDE SEQUENCE [LARGE SCALE GENOMIC DNA]</scope>
    <source>
        <strain evidence="2 3">NOV-71</strain>
    </source>
</reference>
<evidence type="ECO:0000313" key="2">
    <source>
        <dbReference type="EMBL" id="KAE9052997.1"/>
    </source>
</evidence>
<feature type="non-terminal residue" evidence="2">
    <location>
        <position position="95"/>
    </location>
</feature>
<feature type="region of interest" description="Disordered" evidence="1">
    <location>
        <begin position="75"/>
        <end position="95"/>
    </location>
</feature>
<feature type="region of interest" description="Disordered" evidence="1">
    <location>
        <begin position="20"/>
        <end position="48"/>
    </location>
</feature>
<comment type="caution">
    <text evidence="2">The sequence shown here is derived from an EMBL/GenBank/DDBJ whole genome shotgun (WGS) entry which is preliminary data.</text>
</comment>
<gene>
    <name evidence="2" type="ORF">PF007_g33064</name>
</gene>
<sequence length="95" mass="9236">MSTPSSIILAARAVARRMGIANPNDPENPAGHLVEPPAAAAPAMTPPAAAPVSATVQASSSSALASTTPRACETLQPTLGSASGASTPCNQSSLS</sequence>
<proteinExistence type="predicted"/>
<evidence type="ECO:0000313" key="3">
    <source>
        <dbReference type="Proteomes" id="UP000441208"/>
    </source>
</evidence>
<evidence type="ECO:0000256" key="1">
    <source>
        <dbReference type="SAM" id="MobiDB-lite"/>
    </source>
</evidence>
<organism evidence="2 3">
    <name type="scientific">Phytophthora fragariae</name>
    <dbReference type="NCBI Taxonomy" id="53985"/>
    <lineage>
        <taxon>Eukaryota</taxon>
        <taxon>Sar</taxon>
        <taxon>Stramenopiles</taxon>
        <taxon>Oomycota</taxon>
        <taxon>Peronosporomycetes</taxon>
        <taxon>Peronosporales</taxon>
        <taxon>Peronosporaceae</taxon>
        <taxon>Phytophthora</taxon>
    </lineage>
</organism>
<dbReference type="Proteomes" id="UP000441208">
    <property type="component" value="Unassembled WGS sequence"/>
</dbReference>
<dbReference type="EMBL" id="QXFZ01011781">
    <property type="protein sequence ID" value="KAE9052997.1"/>
    <property type="molecule type" value="Genomic_DNA"/>
</dbReference>
<dbReference type="AlphaFoldDB" id="A0A6A3PK07"/>
<name>A0A6A3PK07_9STRA</name>
<accession>A0A6A3PK07</accession>
<protein>
    <submittedName>
        <fullName evidence="2">Uncharacterized protein</fullName>
    </submittedName>
</protein>